<dbReference type="InterPro" id="IPR006439">
    <property type="entry name" value="HAD-SF_hydro_IA"/>
</dbReference>
<dbReference type="OrthoDB" id="9797415at2"/>
<dbReference type="EMBL" id="BKBA01000002">
    <property type="protein sequence ID" value="GEQ12221.1"/>
    <property type="molecule type" value="Genomic_DNA"/>
</dbReference>
<dbReference type="SFLD" id="SFLDG01129">
    <property type="entry name" value="C1.5:_HAD__Beta-PGM__Phosphata"/>
    <property type="match status" value="1"/>
</dbReference>
<dbReference type="PANTHER" id="PTHR43611">
    <property type="entry name" value="ALPHA-D-GLUCOSE 1-PHOSPHATE PHOSPHATASE"/>
    <property type="match status" value="1"/>
</dbReference>
<sequence length="204" mass="21913">MITVLLLDLDGVLRLWDPALNSSVEKAYGLPEGALAAAAAASERFELALTGALDDRAWRDSLTEDIVRAHGEGCRNAVEEWMTPPGSVDTDVLEVVRRARSSMRVMLLTNATTRLVDDLDALGLTDEVDGAVSSADLGLAKPDPDVFSLMALRHQLMFSEIAYVDPSATNIAVAEILGIRSHHYADAEGLGEFVDGLVEPAVRI</sequence>
<evidence type="ECO:0000313" key="2">
    <source>
        <dbReference type="Proteomes" id="UP000321793"/>
    </source>
</evidence>
<dbReference type="PANTHER" id="PTHR43611:SF3">
    <property type="entry name" value="FLAVIN MONONUCLEOTIDE HYDROLASE 1, CHLOROPLATIC"/>
    <property type="match status" value="1"/>
</dbReference>
<reference evidence="1 2" key="1">
    <citation type="submission" date="2019-07" db="EMBL/GenBank/DDBJ databases">
        <title>Whole genome shotgun sequence of Knoellia locipacati NBRC 109775.</title>
        <authorList>
            <person name="Hosoyama A."/>
            <person name="Uohara A."/>
            <person name="Ohji S."/>
            <person name="Ichikawa N."/>
        </authorList>
    </citation>
    <scope>NUCLEOTIDE SEQUENCE [LARGE SCALE GENOMIC DNA]</scope>
    <source>
        <strain evidence="1 2">NBRC 109775</strain>
    </source>
</reference>
<dbReference type="AlphaFoldDB" id="A0A512SW92"/>
<protein>
    <submittedName>
        <fullName evidence="1">Haloacid dehalogenase</fullName>
    </submittedName>
</protein>
<gene>
    <name evidence="1" type="ORF">KLO01_02680</name>
</gene>
<dbReference type="Pfam" id="PF00702">
    <property type="entry name" value="Hydrolase"/>
    <property type="match status" value="1"/>
</dbReference>
<comment type="caution">
    <text evidence="1">The sequence shown here is derived from an EMBL/GenBank/DDBJ whole genome shotgun (WGS) entry which is preliminary data.</text>
</comment>
<dbReference type="SUPFAM" id="SSF56784">
    <property type="entry name" value="HAD-like"/>
    <property type="match status" value="1"/>
</dbReference>
<dbReference type="PRINTS" id="PR00413">
    <property type="entry name" value="HADHALOGNASE"/>
</dbReference>
<dbReference type="InterPro" id="IPR036412">
    <property type="entry name" value="HAD-like_sf"/>
</dbReference>
<dbReference type="Proteomes" id="UP000321793">
    <property type="component" value="Unassembled WGS sequence"/>
</dbReference>
<accession>A0A512SW92</accession>
<dbReference type="InterPro" id="IPR023214">
    <property type="entry name" value="HAD_sf"/>
</dbReference>
<proteinExistence type="predicted"/>
<dbReference type="RefSeq" id="WP_147061746.1">
    <property type="nucleotide sequence ID" value="NZ_BAABDN010000001.1"/>
</dbReference>
<organism evidence="1 2">
    <name type="scientific">Knoellia locipacati</name>
    <dbReference type="NCBI Taxonomy" id="882824"/>
    <lineage>
        <taxon>Bacteria</taxon>
        <taxon>Bacillati</taxon>
        <taxon>Actinomycetota</taxon>
        <taxon>Actinomycetes</taxon>
        <taxon>Micrococcales</taxon>
        <taxon>Intrasporangiaceae</taxon>
        <taxon>Knoellia</taxon>
    </lineage>
</organism>
<dbReference type="Gene3D" id="3.40.50.1000">
    <property type="entry name" value="HAD superfamily/HAD-like"/>
    <property type="match status" value="1"/>
</dbReference>
<evidence type="ECO:0000313" key="1">
    <source>
        <dbReference type="EMBL" id="GEQ12221.1"/>
    </source>
</evidence>
<keyword evidence="2" id="KW-1185">Reference proteome</keyword>
<dbReference type="SFLD" id="SFLDS00003">
    <property type="entry name" value="Haloacid_Dehalogenase"/>
    <property type="match status" value="1"/>
</dbReference>
<name>A0A512SW92_9MICO</name>